<feature type="transmembrane region" description="Helical" evidence="1">
    <location>
        <begin position="85"/>
        <end position="108"/>
    </location>
</feature>
<dbReference type="Proteomes" id="UP000218272">
    <property type="component" value="Chromosome SCLO_1"/>
</dbReference>
<proteinExistence type="predicted"/>
<dbReference type="Gene3D" id="1.20.1250.20">
    <property type="entry name" value="MFS general substrate transporter like domains"/>
    <property type="match status" value="1"/>
</dbReference>
<evidence type="ECO:0008006" key="4">
    <source>
        <dbReference type="Google" id="ProtNLM"/>
    </source>
</evidence>
<keyword evidence="3" id="KW-1185">Reference proteome</keyword>
<keyword evidence="1" id="KW-0812">Transmembrane</keyword>
<name>A0A1E1EZ44_9SPHN</name>
<evidence type="ECO:0000313" key="2">
    <source>
        <dbReference type="EMBL" id="BAV63523.1"/>
    </source>
</evidence>
<keyword evidence="1" id="KW-1133">Transmembrane helix</keyword>
<keyword evidence="1" id="KW-0472">Membrane</keyword>
<protein>
    <recommendedName>
        <fullName evidence="4">Major facilitator superfamily (MFS) profile domain-containing protein</fullName>
    </recommendedName>
</protein>
<evidence type="ECO:0000256" key="1">
    <source>
        <dbReference type="SAM" id="Phobius"/>
    </source>
</evidence>
<dbReference type="KEGG" id="sclo:SCLO_1004830"/>
<sequence>MIGTHGGLPRAIAGALIDRRGWSLDRLGVIVNMTGPLAGMASAMLTGWLANRLGRRRILLVAAAVQLLAVFAVAAAVMATAIPAAAVAACAVGYFLLYTPAATALAVVMMDRTAGEAPATDYCQDVCRARAAIRLRAMPICLTGGASMPRSSLDR</sequence>
<gene>
    <name evidence="2" type="ORF">SCLO_1004830</name>
</gene>
<dbReference type="InterPro" id="IPR036259">
    <property type="entry name" value="MFS_trans_sf"/>
</dbReference>
<evidence type="ECO:0000313" key="3">
    <source>
        <dbReference type="Proteomes" id="UP000218272"/>
    </source>
</evidence>
<feature type="transmembrane region" description="Helical" evidence="1">
    <location>
        <begin position="58"/>
        <end position="79"/>
    </location>
</feature>
<accession>A0A1E1EZ44</accession>
<organism evidence="2 3">
    <name type="scientific">Sphingobium cloacae</name>
    <dbReference type="NCBI Taxonomy" id="120107"/>
    <lineage>
        <taxon>Bacteria</taxon>
        <taxon>Pseudomonadati</taxon>
        <taxon>Pseudomonadota</taxon>
        <taxon>Alphaproteobacteria</taxon>
        <taxon>Sphingomonadales</taxon>
        <taxon>Sphingomonadaceae</taxon>
        <taxon>Sphingobium</taxon>
    </lineage>
</organism>
<reference evidence="2 3" key="1">
    <citation type="submission" date="2016-10" db="EMBL/GenBank/DDBJ databases">
        <title>Complete Genome Sequence of the Nonylphenol-Degrading Bacterium Sphingobium cloacae JCM 10874T.</title>
        <authorList>
            <person name="Ootsuka M."/>
            <person name="Nishizawa T."/>
            <person name="Ohta H."/>
        </authorList>
    </citation>
    <scope>NUCLEOTIDE SEQUENCE [LARGE SCALE GENOMIC DNA]</scope>
    <source>
        <strain evidence="2 3">JCM 10874</strain>
    </source>
</reference>
<dbReference type="EMBL" id="AP017655">
    <property type="protein sequence ID" value="BAV63523.1"/>
    <property type="molecule type" value="Genomic_DNA"/>
</dbReference>
<dbReference type="SUPFAM" id="SSF103473">
    <property type="entry name" value="MFS general substrate transporter"/>
    <property type="match status" value="1"/>
</dbReference>
<dbReference type="AlphaFoldDB" id="A0A1E1EZ44"/>
<feature type="transmembrane region" description="Helical" evidence="1">
    <location>
        <begin position="29"/>
        <end position="51"/>
    </location>
</feature>